<evidence type="ECO:0000313" key="2">
    <source>
        <dbReference type="Proteomes" id="UP000291822"/>
    </source>
</evidence>
<gene>
    <name evidence="1" type="primary">thiS</name>
    <name evidence="1" type="ORF">EZM97_25285</name>
</gene>
<dbReference type="InterPro" id="IPR016155">
    <property type="entry name" value="Mopterin_synth/thiamin_S_b"/>
</dbReference>
<dbReference type="PANTHER" id="PTHR34472:SF1">
    <property type="entry name" value="SULFUR CARRIER PROTEIN THIS"/>
    <property type="match status" value="1"/>
</dbReference>
<reference evidence="1 2" key="1">
    <citation type="submission" date="2019-02" db="EMBL/GenBank/DDBJ databases">
        <title>Dyella amyloliquefaciens sp. nov., isolated from forest soil.</title>
        <authorList>
            <person name="Gao Z.-H."/>
            <person name="Qiu L.-H."/>
        </authorList>
    </citation>
    <scope>NUCLEOTIDE SEQUENCE [LARGE SCALE GENOMIC DNA]</scope>
    <source>
        <strain evidence="1 2">KACC 12747</strain>
    </source>
</reference>
<organism evidence="1 2">
    <name type="scientific">Dyella soli</name>
    <dbReference type="NCBI Taxonomy" id="522319"/>
    <lineage>
        <taxon>Bacteria</taxon>
        <taxon>Pseudomonadati</taxon>
        <taxon>Pseudomonadota</taxon>
        <taxon>Gammaproteobacteria</taxon>
        <taxon>Lysobacterales</taxon>
        <taxon>Rhodanobacteraceae</taxon>
        <taxon>Dyella</taxon>
    </lineage>
</organism>
<proteinExistence type="predicted"/>
<accession>A0A4R0YQ86</accession>
<protein>
    <submittedName>
        <fullName evidence="1">Sulfur carrier protein ThiS</fullName>
    </submittedName>
</protein>
<dbReference type="NCBIfam" id="TIGR01683">
    <property type="entry name" value="thiS"/>
    <property type="match status" value="1"/>
</dbReference>
<dbReference type="Proteomes" id="UP000291822">
    <property type="component" value="Unassembled WGS sequence"/>
</dbReference>
<dbReference type="CDD" id="cd00565">
    <property type="entry name" value="Ubl_ThiS"/>
    <property type="match status" value="1"/>
</dbReference>
<sequence>MLITLNGSPRDCANGTTVAQLLEEAGYGQRRVAVEVNREIVPRSQHIRYVLSEGDQIEIVHAIGGG</sequence>
<dbReference type="InterPro" id="IPR010035">
    <property type="entry name" value="Thi_S"/>
</dbReference>
<keyword evidence="2" id="KW-1185">Reference proteome</keyword>
<dbReference type="EMBL" id="SJTG01000004">
    <property type="protein sequence ID" value="TCI07983.1"/>
    <property type="molecule type" value="Genomic_DNA"/>
</dbReference>
<dbReference type="SUPFAM" id="SSF54285">
    <property type="entry name" value="MoaD/ThiS"/>
    <property type="match status" value="1"/>
</dbReference>
<dbReference type="InterPro" id="IPR003749">
    <property type="entry name" value="ThiS/MoaD-like"/>
</dbReference>
<name>A0A4R0YQ86_9GAMM</name>
<dbReference type="RefSeq" id="WP_131152074.1">
    <property type="nucleotide sequence ID" value="NZ_SJTG01000004.1"/>
</dbReference>
<evidence type="ECO:0000313" key="1">
    <source>
        <dbReference type="EMBL" id="TCI07983.1"/>
    </source>
</evidence>
<dbReference type="AlphaFoldDB" id="A0A4R0YQ86"/>
<dbReference type="InterPro" id="IPR012675">
    <property type="entry name" value="Beta-grasp_dom_sf"/>
</dbReference>
<dbReference type="PANTHER" id="PTHR34472">
    <property type="entry name" value="SULFUR CARRIER PROTEIN THIS"/>
    <property type="match status" value="1"/>
</dbReference>
<dbReference type="Gene3D" id="3.10.20.30">
    <property type="match status" value="1"/>
</dbReference>
<comment type="caution">
    <text evidence="1">The sequence shown here is derived from an EMBL/GenBank/DDBJ whole genome shotgun (WGS) entry which is preliminary data.</text>
</comment>
<dbReference type="Pfam" id="PF02597">
    <property type="entry name" value="ThiS"/>
    <property type="match status" value="1"/>
</dbReference>